<feature type="region of interest" description="Disordered" evidence="1">
    <location>
        <begin position="263"/>
        <end position="283"/>
    </location>
</feature>
<evidence type="ECO:0008006" key="4">
    <source>
        <dbReference type="Google" id="ProtNLM"/>
    </source>
</evidence>
<comment type="caution">
    <text evidence="2">The sequence shown here is derived from an EMBL/GenBank/DDBJ whole genome shotgun (WGS) entry which is preliminary data.</text>
</comment>
<dbReference type="InterPro" id="IPR052341">
    <property type="entry name" value="LOG_family_nucleotidases"/>
</dbReference>
<keyword evidence="3" id="KW-1185">Reference proteome</keyword>
<name>A0ABQ4E2F9_9ACTN</name>
<evidence type="ECO:0000313" key="2">
    <source>
        <dbReference type="EMBL" id="GIG88900.1"/>
    </source>
</evidence>
<evidence type="ECO:0000313" key="3">
    <source>
        <dbReference type="Proteomes" id="UP000646749"/>
    </source>
</evidence>
<gene>
    <name evidence="2" type="ORF">Pen02_38360</name>
</gene>
<proteinExistence type="predicted"/>
<dbReference type="Gene3D" id="3.40.50.450">
    <property type="match status" value="1"/>
</dbReference>
<dbReference type="RefSeq" id="WP_203867419.1">
    <property type="nucleotide sequence ID" value="NZ_BONW01000017.1"/>
</dbReference>
<reference evidence="2 3" key="1">
    <citation type="submission" date="2021-01" db="EMBL/GenBank/DDBJ databases">
        <title>Whole genome shotgun sequence of Plantactinospora endophytica NBRC 110450.</title>
        <authorList>
            <person name="Komaki H."/>
            <person name="Tamura T."/>
        </authorList>
    </citation>
    <scope>NUCLEOTIDE SEQUENCE [LARGE SCALE GENOMIC DNA]</scope>
    <source>
        <strain evidence="2 3">NBRC 110450</strain>
    </source>
</reference>
<dbReference type="PANTHER" id="PTHR43393">
    <property type="entry name" value="CYTOKININ RIBOSIDE 5'-MONOPHOSPHATE PHOSPHORIBOHYDROLASE"/>
    <property type="match status" value="1"/>
</dbReference>
<dbReference type="PANTHER" id="PTHR43393:SF3">
    <property type="entry name" value="LYSINE DECARBOXYLASE-LIKE PROTEIN"/>
    <property type="match status" value="1"/>
</dbReference>
<dbReference type="InterPro" id="IPR041164">
    <property type="entry name" value="LDcluster4"/>
</dbReference>
<dbReference type="Pfam" id="PF18306">
    <property type="entry name" value="LDcluster4"/>
    <property type="match status" value="1"/>
</dbReference>
<dbReference type="EMBL" id="BONW01000017">
    <property type="protein sequence ID" value="GIG88900.1"/>
    <property type="molecule type" value="Genomic_DNA"/>
</dbReference>
<dbReference type="SUPFAM" id="SSF102405">
    <property type="entry name" value="MCP/YpsA-like"/>
    <property type="match status" value="1"/>
</dbReference>
<sequence length="412" mass="44169">MPTPPPADVLEPHDDTVDEIESRAELDLHLRTGSLAGLTVQGLRLDLDPVPDLTTVDLTDTLFAGCRFVSREVEAELVRRGATVVPAFGELPYPTHPSRLYAADELAHGFETDGFAGMYDTVVYEHFRRHGGALPELREALAQRLHDHAVDNALADATRSWLTRHGPASVVGVMGGHAVPRGTSAYRLAATLGWELARAGRLVVTGGGPGVMEAANLGAYLAERSADELTSAIDLLAAAPDFTDHDPYTAAALQVRARFAPAVPQPRTGNGNGNGRRDADPDRWARQGGLAIPTWLYGHEPANLFAGRIAKYFSNAIREDTILRLARGGIVFAAGRAGTVQEVFQAATKTFYGTDGASGPYVFLDRAFWTQTLPIEALLRPLLALAPAGDLARSVHVTDDVHEAVRLLTTAP</sequence>
<protein>
    <recommendedName>
        <fullName evidence="4">Rossmann fold nucleotide-binding protein</fullName>
    </recommendedName>
</protein>
<evidence type="ECO:0000256" key="1">
    <source>
        <dbReference type="SAM" id="MobiDB-lite"/>
    </source>
</evidence>
<accession>A0ABQ4E2F9</accession>
<dbReference type="Proteomes" id="UP000646749">
    <property type="component" value="Unassembled WGS sequence"/>
</dbReference>
<organism evidence="2 3">
    <name type="scientific">Plantactinospora endophytica</name>
    <dbReference type="NCBI Taxonomy" id="673535"/>
    <lineage>
        <taxon>Bacteria</taxon>
        <taxon>Bacillati</taxon>
        <taxon>Actinomycetota</taxon>
        <taxon>Actinomycetes</taxon>
        <taxon>Micromonosporales</taxon>
        <taxon>Micromonosporaceae</taxon>
        <taxon>Plantactinospora</taxon>
    </lineage>
</organism>